<evidence type="ECO:0000256" key="1">
    <source>
        <dbReference type="ARBA" id="ARBA00004496"/>
    </source>
</evidence>
<protein>
    <submittedName>
        <fullName evidence="7">PDZ domain-containing protein</fullName>
    </submittedName>
</protein>
<reference evidence="5 6" key="2">
    <citation type="submission" date="2018-11" db="EMBL/GenBank/DDBJ databases">
        <authorList>
            <consortium name="Pathogen Informatics"/>
        </authorList>
    </citation>
    <scope>NUCLEOTIDE SEQUENCE [LARGE SCALE GENOMIC DNA]</scope>
</reference>
<dbReference type="PROSITE" id="PS50106">
    <property type="entry name" value="PDZ"/>
    <property type="match status" value="1"/>
</dbReference>
<dbReference type="AlphaFoldDB" id="A0A183E9W2"/>
<sequence>MEVTLHSYAPGSFGLVVHEQCPRPGTSSGHLKRQPVFISYIEKNSPAERSGVLQVGDRILTINSWSTMSGSAEEANQILRQSTNPLTLTVEFDVIGKFF</sequence>
<dbReference type="SUPFAM" id="SSF50156">
    <property type="entry name" value="PDZ domain-like"/>
    <property type="match status" value="1"/>
</dbReference>
<keyword evidence="3" id="KW-0677">Repeat</keyword>
<dbReference type="EMBL" id="UYRT01085641">
    <property type="protein sequence ID" value="VDN30387.1"/>
    <property type="molecule type" value="Genomic_DNA"/>
</dbReference>
<evidence type="ECO:0000256" key="2">
    <source>
        <dbReference type="ARBA" id="ARBA00022490"/>
    </source>
</evidence>
<comment type="subcellular location">
    <subcellularLocation>
        <location evidence="1">Cytoplasm</location>
    </subcellularLocation>
</comment>
<evidence type="ECO:0000313" key="6">
    <source>
        <dbReference type="Proteomes" id="UP000271098"/>
    </source>
</evidence>
<dbReference type="SMART" id="SM00228">
    <property type="entry name" value="PDZ"/>
    <property type="match status" value="1"/>
</dbReference>
<gene>
    <name evidence="5" type="ORF">GPUH_LOCUS17753</name>
</gene>
<keyword evidence="2" id="KW-0963">Cytoplasm</keyword>
<dbReference type="WBParaSite" id="GPUH_0001777601-mRNA-1">
    <property type="protein sequence ID" value="GPUH_0001777601-mRNA-1"/>
    <property type="gene ID" value="GPUH_0001777601"/>
</dbReference>
<evidence type="ECO:0000256" key="3">
    <source>
        <dbReference type="ARBA" id="ARBA00022737"/>
    </source>
</evidence>
<evidence type="ECO:0000313" key="5">
    <source>
        <dbReference type="EMBL" id="VDN30387.1"/>
    </source>
</evidence>
<dbReference type="Pfam" id="PF00595">
    <property type="entry name" value="PDZ"/>
    <property type="match status" value="1"/>
</dbReference>
<dbReference type="InterPro" id="IPR001478">
    <property type="entry name" value="PDZ"/>
</dbReference>
<organism evidence="7">
    <name type="scientific">Gongylonema pulchrum</name>
    <dbReference type="NCBI Taxonomy" id="637853"/>
    <lineage>
        <taxon>Eukaryota</taxon>
        <taxon>Metazoa</taxon>
        <taxon>Ecdysozoa</taxon>
        <taxon>Nematoda</taxon>
        <taxon>Chromadorea</taxon>
        <taxon>Rhabditida</taxon>
        <taxon>Spirurina</taxon>
        <taxon>Spiruromorpha</taxon>
        <taxon>Spiruroidea</taxon>
        <taxon>Gongylonematidae</taxon>
        <taxon>Gongylonema</taxon>
    </lineage>
</organism>
<dbReference type="PANTHER" id="PTHR46227:SF2">
    <property type="entry name" value="FI03335P"/>
    <property type="match status" value="1"/>
</dbReference>
<dbReference type="InterPro" id="IPR036034">
    <property type="entry name" value="PDZ_sf"/>
</dbReference>
<dbReference type="Gene3D" id="2.30.42.10">
    <property type="match status" value="1"/>
</dbReference>
<accession>A0A183E9W2</accession>
<reference evidence="7" key="1">
    <citation type="submission" date="2016-06" db="UniProtKB">
        <authorList>
            <consortium name="WormBaseParasite"/>
        </authorList>
    </citation>
    <scope>IDENTIFICATION</scope>
</reference>
<evidence type="ECO:0000313" key="7">
    <source>
        <dbReference type="WBParaSite" id="GPUH_0001777601-mRNA-1"/>
    </source>
</evidence>
<dbReference type="GO" id="GO:0005737">
    <property type="term" value="C:cytoplasm"/>
    <property type="evidence" value="ECO:0007669"/>
    <property type="project" value="UniProtKB-SubCell"/>
</dbReference>
<dbReference type="InterPro" id="IPR043545">
    <property type="entry name" value="GRIP1/2"/>
</dbReference>
<dbReference type="OrthoDB" id="66881at2759"/>
<evidence type="ECO:0000259" key="4">
    <source>
        <dbReference type="PROSITE" id="PS50106"/>
    </source>
</evidence>
<name>A0A183E9W2_9BILA</name>
<dbReference type="GO" id="GO:0098887">
    <property type="term" value="P:neurotransmitter receptor transport, endosome to postsynaptic membrane"/>
    <property type="evidence" value="ECO:0007669"/>
    <property type="project" value="TreeGrafter"/>
</dbReference>
<keyword evidence="6" id="KW-1185">Reference proteome</keyword>
<feature type="domain" description="PDZ" evidence="4">
    <location>
        <begin position="2"/>
        <end position="94"/>
    </location>
</feature>
<proteinExistence type="predicted"/>
<dbReference type="PANTHER" id="PTHR46227">
    <property type="entry name" value="GLUTAMATE RECEPTOR-INTERACTING PROTEIN GRIP"/>
    <property type="match status" value="1"/>
</dbReference>
<dbReference type="Proteomes" id="UP000271098">
    <property type="component" value="Unassembled WGS sequence"/>
</dbReference>